<protein>
    <submittedName>
        <fullName evidence="2">Uncharacterized protein</fullName>
    </submittedName>
</protein>
<reference evidence="3" key="1">
    <citation type="journal article" date="2013" name="Science">
        <title>Comparative analysis of bat genomes provides insight into the evolution of flight and immunity.</title>
        <authorList>
            <person name="Zhang G."/>
            <person name="Cowled C."/>
            <person name="Shi Z."/>
            <person name="Huang Z."/>
            <person name="Bishop-Lilly K.A."/>
            <person name="Fang X."/>
            <person name="Wynne J.W."/>
            <person name="Xiong Z."/>
            <person name="Baker M.L."/>
            <person name="Zhao W."/>
            <person name="Tachedjian M."/>
            <person name="Zhu Y."/>
            <person name="Zhou P."/>
            <person name="Jiang X."/>
            <person name="Ng J."/>
            <person name="Yang L."/>
            <person name="Wu L."/>
            <person name="Xiao J."/>
            <person name="Feng Y."/>
            <person name="Chen Y."/>
            <person name="Sun X."/>
            <person name="Zhang Y."/>
            <person name="Marsh G.A."/>
            <person name="Crameri G."/>
            <person name="Broder C.C."/>
            <person name="Frey K.G."/>
            <person name="Wang L.F."/>
            <person name="Wang J."/>
        </authorList>
    </citation>
    <scope>NUCLEOTIDE SEQUENCE [LARGE SCALE GENOMIC DNA]</scope>
</reference>
<gene>
    <name evidence="2" type="ORF">PAL_GLEAN10011206</name>
</gene>
<proteinExistence type="predicted"/>
<feature type="region of interest" description="Disordered" evidence="1">
    <location>
        <begin position="1"/>
        <end position="79"/>
    </location>
</feature>
<sequence length="153" mass="16231">MSPRVRSPDSLRLRAPPRPPPWLGPQTRAEAPTDSSSKISQANETAAFACRGGGGDRAGSRSNARPCPPSHPAAQPWTPSDVRAQHLGASTVDRPRLALCRPASQATTQPGPPPTLPWASNLTTYQCGNGFRPTRPDHLTPEALHGDRTGLGH</sequence>
<evidence type="ECO:0000313" key="3">
    <source>
        <dbReference type="Proteomes" id="UP000010552"/>
    </source>
</evidence>
<feature type="compositionally biased region" description="Polar residues" evidence="1">
    <location>
        <begin position="118"/>
        <end position="127"/>
    </location>
</feature>
<feature type="compositionally biased region" description="Basic and acidic residues" evidence="1">
    <location>
        <begin position="134"/>
        <end position="153"/>
    </location>
</feature>
<dbReference type="AlphaFoldDB" id="L5KPS8"/>
<name>L5KPS8_PTEAL</name>
<dbReference type="Proteomes" id="UP000010552">
    <property type="component" value="Unassembled WGS sequence"/>
</dbReference>
<feature type="compositionally biased region" description="Polar residues" evidence="1">
    <location>
        <begin position="33"/>
        <end position="44"/>
    </location>
</feature>
<dbReference type="EMBL" id="KB030625">
    <property type="protein sequence ID" value="ELK13210.1"/>
    <property type="molecule type" value="Genomic_DNA"/>
</dbReference>
<feature type="compositionally biased region" description="Basic and acidic residues" evidence="1">
    <location>
        <begin position="1"/>
        <end position="12"/>
    </location>
</feature>
<dbReference type="InParanoid" id="L5KPS8"/>
<accession>L5KPS8</accession>
<feature type="region of interest" description="Disordered" evidence="1">
    <location>
        <begin position="100"/>
        <end position="153"/>
    </location>
</feature>
<organism evidence="2 3">
    <name type="scientific">Pteropus alecto</name>
    <name type="common">Black flying fox</name>
    <dbReference type="NCBI Taxonomy" id="9402"/>
    <lineage>
        <taxon>Eukaryota</taxon>
        <taxon>Metazoa</taxon>
        <taxon>Chordata</taxon>
        <taxon>Craniata</taxon>
        <taxon>Vertebrata</taxon>
        <taxon>Euteleostomi</taxon>
        <taxon>Mammalia</taxon>
        <taxon>Eutheria</taxon>
        <taxon>Laurasiatheria</taxon>
        <taxon>Chiroptera</taxon>
        <taxon>Yinpterochiroptera</taxon>
        <taxon>Pteropodoidea</taxon>
        <taxon>Pteropodidae</taxon>
        <taxon>Pteropodinae</taxon>
        <taxon>Pteropus</taxon>
    </lineage>
</organism>
<keyword evidence="3" id="KW-1185">Reference proteome</keyword>
<evidence type="ECO:0000313" key="2">
    <source>
        <dbReference type="EMBL" id="ELK13210.1"/>
    </source>
</evidence>
<evidence type="ECO:0000256" key="1">
    <source>
        <dbReference type="SAM" id="MobiDB-lite"/>
    </source>
</evidence>